<dbReference type="InterPro" id="IPR012561">
    <property type="entry name" value="Ferlin_B-domain"/>
</dbReference>
<evidence type="ECO:0000256" key="5">
    <source>
        <dbReference type="ARBA" id="ARBA00023136"/>
    </source>
</evidence>
<name>A0A9P0U101_PIEBR</name>
<sequence>MLSTSSEQFERQKAVRPPSYRIVNDHNTEAMPQYLQISINVIEGRKLAWFNPHSANSYVIVVYGKKKSRTSLRRNMLEPYYNEVLTFDTCANIEDILKTNVWVAIMEPRCYASPRILGETSIDLNLIWTQPRFLPTFGPSLLHMYGACNASDDGPYHTGAVLISLNTIVPYYQNNLRTVHVEPTSLQIDDIWQTKEICLNCSVFEVSMLDREVVGKACGVAITFGEISSLKHKDEGTHKYHYTGCLNIAKVPPYGYLDFSGAFPVLQIATYLPDYRFRMFKHNMVEKIIIHLETTLGEIERHIECKKEMTDELLNKINSCLNDTACSILNFLGLLQTLKEENITYNPTELDKKEIALLNEEMEKIYYRISNRISSVSSLSGTMWKCSNDETIVFKKAVKSLLFEGQLIADSLKKIQLNAPHGWPDIIVWLLNDGSRVAYAKLSPTDYLFSDVPEQVGKFCGKIQTLIMKPLKCPYHVTSVGCICMVGKAELSFWLGTYQEKSAFEFCVPPGYRLKLKGLDKCLRCSSTGKREIIGRVLVRSAVDDRQDYAFAPKLEWYELYTGVECTGEILMSIQTIQVVEKFVKSTLYSPLEDSFMVADFKEIDEPDTIEPLPSTLIPKLSTYKVDVYWWGLRDVNITRKPCVTLEIDNVVIKSNIIIDKKMNSNFQNGRMSATFQADDLPMLNIRLHDSSTFGRTLYLGANAVKNPKKFIVDCIPQQDRDASLQRASIISSDFLQVSPNLCVKKNSQSKWPHSIESDSINASMNNIRRSYWHRLCCSEPAEEEYILLPVVKNKQKCQNKCALPKTDWWTRYVQSLENYARSDVTTDHMTIYDSELELQPQFSKLRDWCSAIKLYYKKGRLSENNQLICGRIKAGLAIYRWPPPGDTVNVSASGVDLNKGYFDDHPNNDPAKFLIRVYIIRAFNLKTKEFGKSDPYTVVNCGKKHFGNRADYVANSWNPIFTKVHEFRCNIPEEYKITISLYDYNAIPPDEIIGSTTVDLEDRIYTKHRARVGLSKVFTLNEQTKWRDCVKPSEILADLCQKNHLLPPVFLDTSAVVINGVKYVDEGNHRDITYSSTERKENLCLSILHKWHTIPICGYHLVPEHVETRFLYNDDKPGIEQGQLHMWVDIFPLQCDTFIPPPLEIKPFDLEEFELHIAIDSVRDVELNNLRNNLDLFVRAWLGSSENAQEKRLYTHKTTDKFNCQMIFSFQYQLTAKKLHTKEVGALNELRDNLSPLLVVQIIEMSTVAVCLGTLKLNLNEMSQGTDHLHDCNIERLEMGNKVDLFAIGTHRAWWPLQTLNDRGNTEQSVSLVKHTNNNICKKDVMLKDRV</sequence>
<keyword evidence="2" id="KW-0812">Transmembrane</keyword>
<evidence type="ECO:0000256" key="4">
    <source>
        <dbReference type="ARBA" id="ARBA00022989"/>
    </source>
</evidence>
<dbReference type="InterPro" id="IPR055072">
    <property type="entry name" value="Ferlin_DSRM"/>
</dbReference>
<keyword evidence="3" id="KW-0677">Repeat</keyword>
<dbReference type="InterPro" id="IPR037721">
    <property type="entry name" value="Ferlin"/>
</dbReference>
<dbReference type="PANTHER" id="PTHR12546:SF60">
    <property type="entry name" value="MISFIRE, ISOFORM F"/>
    <property type="match status" value="1"/>
</dbReference>
<dbReference type="SUPFAM" id="SSF49562">
    <property type="entry name" value="C2 domain (Calcium/lipid-binding domain, CaLB)"/>
    <property type="match status" value="2"/>
</dbReference>
<dbReference type="InterPro" id="IPR037724">
    <property type="entry name" value="C2E_Ferlin"/>
</dbReference>
<comment type="caution">
    <text evidence="7">The sequence shown here is derived from an EMBL/GenBank/DDBJ whole genome shotgun (WGS) entry which is preliminary data.</text>
</comment>
<evidence type="ECO:0000256" key="2">
    <source>
        <dbReference type="ARBA" id="ARBA00022692"/>
    </source>
</evidence>
<dbReference type="InterPro" id="IPR000008">
    <property type="entry name" value="C2_dom"/>
</dbReference>
<protein>
    <recommendedName>
        <fullName evidence="6">C2 domain-containing protein</fullName>
    </recommendedName>
</protein>
<dbReference type="Proteomes" id="UP001152562">
    <property type="component" value="Unassembled WGS sequence"/>
</dbReference>
<comment type="subcellular location">
    <subcellularLocation>
        <location evidence="1">Membrane</location>
        <topology evidence="1">Single-pass membrane protein</topology>
    </subcellularLocation>
</comment>
<feature type="domain" description="C2" evidence="6">
    <location>
        <begin position="897"/>
        <end position="1014"/>
    </location>
</feature>
<evidence type="ECO:0000256" key="1">
    <source>
        <dbReference type="ARBA" id="ARBA00004167"/>
    </source>
</evidence>
<dbReference type="CDD" id="cd04037">
    <property type="entry name" value="C2E_Ferlin"/>
    <property type="match status" value="1"/>
</dbReference>
<evidence type="ECO:0000313" key="8">
    <source>
        <dbReference type="Proteomes" id="UP001152562"/>
    </source>
</evidence>
<dbReference type="PANTHER" id="PTHR12546">
    <property type="entry name" value="FER-1-LIKE"/>
    <property type="match status" value="1"/>
</dbReference>
<proteinExistence type="predicted"/>
<dbReference type="Gene3D" id="2.60.40.150">
    <property type="entry name" value="C2 domain"/>
    <property type="match status" value="2"/>
</dbReference>
<dbReference type="EMBL" id="CALOZG010000087">
    <property type="protein sequence ID" value="CAH4038601.1"/>
    <property type="molecule type" value="Genomic_DNA"/>
</dbReference>
<keyword evidence="8" id="KW-1185">Reference proteome</keyword>
<dbReference type="SMART" id="SM00239">
    <property type="entry name" value="C2"/>
    <property type="match status" value="3"/>
</dbReference>
<accession>A0A9P0U101</accession>
<reference evidence="7" key="1">
    <citation type="submission" date="2022-05" db="EMBL/GenBank/DDBJ databases">
        <authorList>
            <person name="Okamura Y."/>
        </authorList>
    </citation>
    <scope>NUCLEOTIDE SEQUENCE</scope>
</reference>
<evidence type="ECO:0000256" key="3">
    <source>
        <dbReference type="ARBA" id="ARBA00022737"/>
    </source>
</evidence>
<keyword evidence="4" id="KW-1133">Transmembrane helix</keyword>
<dbReference type="Pfam" id="PF00168">
    <property type="entry name" value="C2"/>
    <property type="match status" value="2"/>
</dbReference>
<gene>
    <name evidence="7" type="ORF">PIBRA_LOCUS14133</name>
</gene>
<evidence type="ECO:0000313" key="7">
    <source>
        <dbReference type="EMBL" id="CAH4038601.1"/>
    </source>
</evidence>
<dbReference type="SMART" id="SM01201">
    <property type="entry name" value="FerB"/>
    <property type="match status" value="1"/>
</dbReference>
<dbReference type="Pfam" id="PF08150">
    <property type="entry name" value="FerB"/>
    <property type="match status" value="1"/>
</dbReference>
<dbReference type="InterPro" id="IPR035892">
    <property type="entry name" value="C2_domain_sf"/>
</dbReference>
<dbReference type="GO" id="GO:0016020">
    <property type="term" value="C:membrane"/>
    <property type="evidence" value="ECO:0007669"/>
    <property type="project" value="UniProtKB-SubCell"/>
</dbReference>
<dbReference type="GO" id="GO:0007009">
    <property type="term" value="P:plasma membrane organization"/>
    <property type="evidence" value="ECO:0007669"/>
    <property type="project" value="TreeGrafter"/>
</dbReference>
<dbReference type="Pfam" id="PF22901">
    <property type="entry name" value="dsrm_Ferlin"/>
    <property type="match status" value="1"/>
</dbReference>
<evidence type="ECO:0000259" key="6">
    <source>
        <dbReference type="PROSITE" id="PS50004"/>
    </source>
</evidence>
<organism evidence="7 8">
    <name type="scientific">Pieris brassicae</name>
    <name type="common">White butterfly</name>
    <name type="synonym">Large white butterfly</name>
    <dbReference type="NCBI Taxonomy" id="7116"/>
    <lineage>
        <taxon>Eukaryota</taxon>
        <taxon>Metazoa</taxon>
        <taxon>Ecdysozoa</taxon>
        <taxon>Arthropoda</taxon>
        <taxon>Hexapoda</taxon>
        <taxon>Insecta</taxon>
        <taxon>Pterygota</taxon>
        <taxon>Neoptera</taxon>
        <taxon>Endopterygota</taxon>
        <taxon>Lepidoptera</taxon>
        <taxon>Glossata</taxon>
        <taxon>Ditrysia</taxon>
        <taxon>Papilionoidea</taxon>
        <taxon>Pieridae</taxon>
        <taxon>Pierinae</taxon>
        <taxon>Pieris</taxon>
    </lineage>
</organism>
<dbReference type="PROSITE" id="PS50004">
    <property type="entry name" value="C2"/>
    <property type="match status" value="2"/>
</dbReference>
<feature type="domain" description="C2" evidence="6">
    <location>
        <begin position="16"/>
        <end position="137"/>
    </location>
</feature>
<keyword evidence="5" id="KW-0472">Membrane</keyword>